<evidence type="ECO:0000259" key="3">
    <source>
        <dbReference type="Pfam" id="PF22678"/>
    </source>
</evidence>
<dbReference type="RefSeq" id="WP_055024122.1">
    <property type="nucleotide sequence ID" value="NZ_CANMJJ010000009.1"/>
</dbReference>
<dbReference type="Pfam" id="PF22678">
    <property type="entry name" value="Cytochrom_c_NrfB-like"/>
    <property type="match status" value="1"/>
</dbReference>
<dbReference type="Proteomes" id="UP000191820">
    <property type="component" value="Chromosome"/>
</dbReference>
<dbReference type="InterPro" id="IPR051829">
    <property type="entry name" value="Multiheme_Cytochr_ET"/>
</dbReference>
<evidence type="ECO:0000313" key="5">
    <source>
        <dbReference type="Proteomes" id="UP000191820"/>
    </source>
</evidence>
<dbReference type="PANTHER" id="PTHR35038">
    <property type="entry name" value="DISSIMILATORY SULFITE REDUCTASE SIRA"/>
    <property type="match status" value="1"/>
</dbReference>
<reference evidence="4 5" key="1">
    <citation type="submission" date="2017-03" db="EMBL/GenBank/DDBJ databases">
        <title>Genome sequencing of Shewanella japonica KCTC 22435.</title>
        <authorList>
            <person name="Kim K.M."/>
        </authorList>
    </citation>
    <scope>NUCLEOTIDE SEQUENCE [LARGE SCALE GENOMIC DNA]</scope>
    <source>
        <strain evidence="4 5">KCTC 22435</strain>
    </source>
</reference>
<keyword evidence="5" id="KW-1185">Reference proteome</keyword>
<dbReference type="InterPro" id="IPR053875">
    <property type="entry name" value="Cytochrom_c_NrfB-like_dom"/>
</dbReference>
<keyword evidence="1 2" id="KW-0732">Signal</keyword>
<dbReference type="PANTHER" id="PTHR35038:SF5">
    <property type="entry name" value="CYTOCHROME C-TYPE PROTEIN NRFB"/>
    <property type="match status" value="1"/>
</dbReference>
<protein>
    <submittedName>
        <fullName evidence="4">Nitrite reductase</fullName>
    </submittedName>
</protein>
<dbReference type="EMBL" id="CP020472">
    <property type="protein sequence ID" value="ARD24350.1"/>
    <property type="molecule type" value="Genomic_DNA"/>
</dbReference>
<evidence type="ECO:0000313" key="4">
    <source>
        <dbReference type="EMBL" id="ARD24350.1"/>
    </source>
</evidence>
<dbReference type="Gene3D" id="3.90.10.10">
    <property type="entry name" value="Cytochrome C3"/>
    <property type="match status" value="1"/>
</dbReference>
<sequence>MSRISKITLPLLTSILMVVLGFTAPVAKADTPEFKMNQNRQCIMCHKKNGNMYGMHANDALGQTCQDCHGEKGKHPRGESELIGFGENSPATAAQQTAACMACHGQEELAAADWTHNVHSNKVNCADCHQLHPEVDPIIGITESKRIASCVSCHESK</sequence>
<evidence type="ECO:0000256" key="1">
    <source>
        <dbReference type="ARBA" id="ARBA00022729"/>
    </source>
</evidence>
<gene>
    <name evidence="4" type="ORF">SJ2017_4123</name>
</gene>
<feature type="domain" description="Cytochrome c-type protein NrfB-like" evidence="3">
    <location>
        <begin position="65"/>
        <end position="153"/>
    </location>
</feature>
<evidence type="ECO:0000256" key="2">
    <source>
        <dbReference type="SAM" id="SignalP"/>
    </source>
</evidence>
<proteinExistence type="predicted"/>
<feature type="chain" id="PRO_5046454462" evidence="2">
    <location>
        <begin position="30"/>
        <end position="157"/>
    </location>
</feature>
<accession>A0ABM6JRI7</accession>
<feature type="signal peptide" evidence="2">
    <location>
        <begin position="1"/>
        <end position="29"/>
    </location>
</feature>
<dbReference type="InterPro" id="IPR036280">
    <property type="entry name" value="Multihaem_cyt_sf"/>
</dbReference>
<organism evidence="4 5">
    <name type="scientific">Shewanella japonica</name>
    <dbReference type="NCBI Taxonomy" id="93973"/>
    <lineage>
        <taxon>Bacteria</taxon>
        <taxon>Pseudomonadati</taxon>
        <taxon>Pseudomonadota</taxon>
        <taxon>Gammaproteobacteria</taxon>
        <taxon>Alteromonadales</taxon>
        <taxon>Shewanellaceae</taxon>
        <taxon>Shewanella</taxon>
    </lineage>
</organism>
<name>A0ABM6JRI7_9GAMM</name>
<dbReference type="SUPFAM" id="SSF48695">
    <property type="entry name" value="Multiheme cytochromes"/>
    <property type="match status" value="1"/>
</dbReference>